<dbReference type="InterPro" id="IPR025337">
    <property type="entry name" value="Questin_oxidase-like"/>
</dbReference>
<comment type="caution">
    <text evidence="4">The sequence shown here is derived from an EMBL/GenBank/DDBJ whole genome shotgun (WGS) entry which is preliminary data.</text>
</comment>
<dbReference type="EMBL" id="AQGS01000270">
    <property type="protein sequence ID" value="EPS40885.1"/>
    <property type="molecule type" value="Genomic_DNA"/>
</dbReference>
<reference evidence="4 5" key="1">
    <citation type="journal article" date="2013" name="PLoS Genet.">
        <title>Genomic mechanisms accounting for the adaptation to parasitism in nematode-trapping fungi.</title>
        <authorList>
            <person name="Meerupati T."/>
            <person name="Andersson K.M."/>
            <person name="Friman E."/>
            <person name="Kumar D."/>
            <person name="Tunlid A."/>
            <person name="Ahren D."/>
        </authorList>
    </citation>
    <scope>NUCLEOTIDE SEQUENCE [LARGE SCALE GENOMIC DNA]</scope>
    <source>
        <strain evidence="4 5">CBS 200.50</strain>
    </source>
</reference>
<dbReference type="AlphaFoldDB" id="S8AD25"/>
<dbReference type="eggNOG" id="ENOG502QVA4">
    <property type="taxonomic scope" value="Eukaryota"/>
</dbReference>
<evidence type="ECO:0000313" key="5">
    <source>
        <dbReference type="Proteomes" id="UP000015100"/>
    </source>
</evidence>
<sequence>MRLSGITNLLVQVAVLHQSLSSAAVIRIHSRATRQIRNIYIKDQAILNMGSAWSGPGGNNGDKILQPVPMIKGDDKDPRYRRLTQLLKLNHHDHSIFYHNLEYHNHMAYILSSAYLFGASADHLNDIYEKESKELEPWKDSPQEIDPGNWRAHLGDKNYQRAYLHFFEEEMIKKGDNWKVTVWQFLTDKYVPDKNRPWENHQLLHGLMEGIGHPLIHLGYAMEMNDKNLAAEALAMAASSYQNIHEYVDDPNPPEPFITSTEIREILDKLFENPNYDEFCKNTGVGHPEKVLETDPPFLEFNTYIIKKERAKLAEAFQKQVEAAVMLLMTSHKVGDPRYDFFLAHTVTTIHALRVIIPMLEKELPEQEAFQQTWHLLRSHMVLTSVVYISQCRPTIKDWLLEEVDLDGKDWDYVKKKALEGERRFDSHYVKMLRSFEEFEKLFGKGDPSDEKHNLYLKAAVKFADEFKGWVGFAAPTAGMGKLDYKDVTHHQEHHEEHHDDEHHDEHHDDHEEHHDEHHDDEHDDEYHDDGDDDEHHEDEEHDPHDDEHV</sequence>
<feature type="compositionally biased region" description="Basic and acidic residues" evidence="2">
    <location>
        <begin position="490"/>
        <end position="521"/>
    </location>
</feature>
<name>S8AD25_DACHA</name>
<organism evidence="4 5">
    <name type="scientific">Dactylellina haptotyla (strain CBS 200.50)</name>
    <name type="common">Nematode-trapping fungus</name>
    <name type="synonym">Monacrosporium haptotylum</name>
    <dbReference type="NCBI Taxonomy" id="1284197"/>
    <lineage>
        <taxon>Eukaryota</taxon>
        <taxon>Fungi</taxon>
        <taxon>Dikarya</taxon>
        <taxon>Ascomycota</taxon>
        <taxon>Pezizomycotina</taxon>
        <taxon>Orbiliomycetes</taxon>
        <taxon>Orbiliales</taxon>
        <taxon>Orbiliaceae</taxon>
        <taxon>Dactylellina</taxon>
    </lineage>
</organism>
<protein>
    <submittedName>
        <fullName evidence="4">Uncharacterized protein</fullName>
    </submittedName>
</protein>
<dbReference type="Proteomes" id="UP000015100">
    <property type="component" value="Unassembled WGS sequence"/>
</dbReference>
<dbReference type="OrthoDB" id="10265971at2759"/>
<dbReference type="STRING" id="1284197.S8AD25"/>
<keyword evidence="3" id="KW-0732">Signal</keyword>
<dbReference type="Pfam" id="PF14027">
    <property type="entry name" value="Questin_oxidase"/>
    <property type="match status" value="1"/>
</dbReference>
<keyword evidence="1" id="KW-0560">Oxidoreductase</keyword>
<evidence type="ECO:0000256" key="3">
    <source>
        <dbReference type="SAM" id="SignalP"/>
    </source>
</evidence>
<gene>
    <name evidence="4" type="ORF">H072_5223</name>
</gene>
<feature type="signal peptide" evidence="3">
    <location>
        <begin position="1"/>
        <end position="23"/>
    </location>
</feature>
<proteinExistence type="predicted"/>
<dbReference type="PANTHER" id="PTHR35870">
    <property type="entry name" value="PROTEIN, PUTATIVE (AFU_ORTHOLOGUE AFUA_5G03330)-RELATED"/>
    <property type="match status" value="1"/>
</dbReference>
<feature type="compositionally biased region" description="Acidic residues" evidence="2">
    <location>
        <begin position="522"/>
        <end position="541"/>
    </location>
</feature>
<dbReference type="GO" id="GO:0016491">
    <property type="term" value="F:oxidoreductase activity"/>
    <property type="evidence" value="ECO:0007669"/>
    <property type="project" value="UniProtKB-KW"/>
</dbReference>
<dbReference type="OMA" id="INNIICG"/>
<dbReference type="PANTHER" id="PTHR35870:SF6">
    <property type="entry name" value="MGS207 PROTEIN"/>
    <property type="match status" value="1"/>
</dbReference>
<dbReference type="HOGENOM" id="CLU_036627_0_0_1"/>
<evidence type="ECO:0000313" key="4">
    <source>
        <dbReference type="EMBL" id="EPS40885.1"/>
    </source>
</evidence>
<feature type="chain" id="PRO_5004560398" evidence="3">
    <location>
        <begin position="24"/>
        <end position="550"/>
    </location>
</feature>
<evidence type="ECO:0000256" key="2">
    <source>
        <dbReference type="SAM" id="MobiDB-lite"/>
    </source>
</evidence>
<accession>S8AD25</accession>
<keyword evidence="5" id="KW-1185">Reference proteome</keyword>
<evidence type="ECO:0000256" key="1">
    <source>
        <dbReference type="ARBA" id="ARBA00023002"/>
    </source>
</evidence>
<feature type="region of interest" description="Disordered" evidence="2">
    <location>
        <begin position="490"/>
        <end position="550"/>
    </location>
</feature>
<reference evidence="5" key="2">
    <citation type="submission" date="2013-04" db="EMBL/GenBank/DDBJ databases">
        <title>Genomic mechanisms accounting for the adaptation to parasitism in nematode-trapping fungi.</title>
        <authorList>
            <person name="Ahren D.G."/>
        </authorList>
    </citation>
    <scope>NUCLEOTIDE SEQUENCE [LARGE SCALE GENOMIC DNA]</scope>
    <source>
        <strain evidence="5">CBS 200.50</strain>
    </source>
</reference>